<evidence type="ECO:0000313" key="10">
    <source>
        <dbReference type="EMBL" id="SHF20747.1"/>
    </source>
</evidence>
<dbReference type="AlphaFoldDB" id="A0A1M4ZSH4"/>
<dbReference type="PROSITE" id="PS00638">
    <property type="entry name" value="PII_GLNB_CTER"/>
    <property type="match status" value="1"/>
</dbReference>
<dbReference type="Pfam" id="PF00543">
    <property type="entry name" value="P-II"/>
    <property type="match status" value="1"/>
</dbReference>
<keyword evidence="11" id="KW-1185">Reference proteome</keyword>
<proteinExistence type="inferred from homology"/>
<evidence type="ECO:0000256" key="9">
    <source>
        <dbReference type="RuleBase" id="RU003936"/>
    </source>
</evidence>
<dbReference type="OrthoDB" id="9802729at2"/>
<dbReference type="InterPro" id="IPR002187">
    <property type="entry name" value="N-reg_PII"/>
</dbReference>
<evidence type="ECO:0000256" key="4">
    <source>
        <dbReference type="ARBA" id="ARBA00022741"/>
    </source>
</evidence>
<evidence type="ECO:0000256" key="7">
    <source>
        <dbReference type="PIRSR" id="PIRSR039144-50"/>
    </source>
</evidence>
<dbReference type="Proteomes" id="UP000184148">
    <property type="component" value="Unassembled WGS sequence"/>
</dbReference>
<dbReference type="InterPro" id="IPR002332">
    <property type="entry name" value="N-reg_PII_urydylation_site"/>
</dbReference>
<dbReference type="SUPFAM" id="SSF54913">
    <property type="entry name" value="GlnB-like"/>
    <property type="match status" value="1"/>
</dbReference>
<dbReference type="GO" id="GO:0030234">
    <property type="term" value="F:enzyme regulator activity"/>
    <property type="evidence" value="ECO:0007669"/>
    <property type="project" value="InterPro"/>
</dbReference>
<organism evidence="10 11">
    <name type="scientific">Desulforamulus putei DSM 12395</name>
    <dbReference type="NCBI Taxonomy" id="1121429"/>
    <lineage>
        <taxon>Bacteria</taxon>
        <taxon>Bacillati</taxon>
        <taxon>Bacillota</taxon>
        <taxon>Clostridia</taxon>
        <taxon>Eubacteriales</taxon>
        <taxon>Peptococcaceae</taxon>
        <taxon>Desulforamulus</taxon>
    </lineage>
</organism>
<dbReference type="RefSeq" id="WP_073239319.1">
    <property type="nucleotide sequence ID" value="NZ_FQUY01000014.1"/>
</dbReference>
<comment type="similarity">
    <text evidence="9">Belongs to the P(II) protein family.</text>
</comment>
<dbReference type="GO" id="GO:0005524">
    <property type="term" value="F:ATP binding"/>
    <property type="evidence" value="ECO:0007669"/>
    <property type="project" value="TreeGrafter"/>
</dbReference>
<evidence type="ECO:0000256" key="2">
    <source>
        <dbReference type="ARBA" id="ARBA00015681"/>
    </source>
</evidence>
<feature type="modified residue" description="O-UMP-tyrosine" evidence="7">
    <location>
        <position position="51"/>
    </location>
</feature>
<keyword evidence="6" id="KW-0804">Transcription</keyword>
<evidence type="ECO:0000256" key="8">
    <source>
        <dbReference type="PIRSR" id="PIRSR602187-50"/>
    </source>
</evidence>
<evidence type="ECO:0000256" key="3">
    <source>
        <dbReference type="ARBA" id="ARBA00022553"/>
    </source>
</evidence>
<evidence type="ECO:0000256" key="6">
    <source>
        <dbReference type="ARBA" id="ARBA00023163"/>
    </source>
</evidence>
<keyword evidence="4" id="KW-0547">Nucleotide-binding</keyword>
<gene>
    <name evidence="10" type="ORF">SAMN02745133_02081</name>
</gene>
<sequence length="112" mass="12262">MTKIEAIIRPGKLEEVKDALNKLGIHGMTVSQVIGCGHQKGRTEVYRGAEYSINLLPKVKVEVIIRDQWVDACVKAISDAARSGEIGDGKIFVYPVSNVIRIRTGEQGDEAI</sequence>
<dbReference type="PROSITE" id="PS51343">
    <property type="entry name" value="PII_GLNB_DOM"/>
    <property type="match status" value="1"/>
</dbReference>
<dbReference type="PROSITE" id="PS00496">
    <property type="entry name" value="PII_GLNB_UMP"/>
    <property type="match status" value="1"/>
</dbReference>
<protein>
    <recommendedName>
        <fullName evidence="2">Nitrogen regulatory protein P-II</fullName>
    </recommendedName>
</protein>
<evidence type="ECO:0000313" key="11">
    <source>
        <dbReference type="Proteomes" id="UP000184148"/>
    </source>
</evidence>
<reference evidence="11" key="1">
    <citation type="submission" date="2016-11" db="EMBL/GenBank/DDBJ databases">
        <authorList>
            <person name="Varghese N."/>
            <person name="Submissions S."/>
        </authorList>
    </citation>
    <scope>NUCLEOTIDE SEQUENCE [LARGE SCALE GENOMIC DNA]</scope>
    <source>
        <strain evidence="11">DSM 12395</strain>
    </source>
</reference>
<evidence type="ECO:0000256" key="1">
    <source>
        <dbReference type="ARBA" id="ARBA00011233"/>
    </source>
</evidence>
<dbReference type="GO" id="GO:0005829">
    <property type="term" value="C:cytosol"/>
    <property type="evidence" value="ECO:0007669"/>
    <property type="project" value="TreeGrafter"/>
</dbReference>
<dbReference type="InterPro" id="IPR017918">
    <property type="entry name" value="N-reg_PII_CS"/>
</dbReference>
<comment type="subunit">
    <text evidence="1">Homotrimer.</text>
</comment>
<name>A0A1M4ZSH4_9FIRM</name>
<evidence type="ECO:0000256" key="5">
    <source>
        <dbReference type="ARBA" id="ARBA00023015"/>
    </source>
</evidence>
<keyword evidence="5" id="KW-0805">Transcription regulation</keyword>
<dbReference type="SMART" id="SM00938">
    <property type="entry name" value="P-II"/>
    <property type="match status" value="1"/>
</dbReference>
<dbReference type="PIRSF" id="PIRSF039144">
    <property type="entry name" value="GlnB"/>
    <property type="match status" value="1"/>
</dbReference>
<dbReference type="GO" id="GO:0006808">
    <property type="term" value="P:regulation of nitrogen utilization"/>
    <property type="evidence" value="ECO:0007669"/>
    <property type="project" value="InterPro"/>
</dbReference>
<accession>A0A1M4ZSH4</accession>
<dbReference type="EMBL" id="FQUY01000014">
    <property type="protein sequence ID" value="SHF20747.1"/>
    <property type="molecule type" value="Genomic_DNA"/>
</dbReference>
<dbReference type="PRINTS" id="PR00340">
    <property type="entry name" value="PIIGLNB"/>
</dbReference>
<dbReference type="InterPro" id="IPR015867">
    <property type="entry name" value="N-reg_PII/ATP_PRibTrfase_C"/>
</dbReference>
<keyword evidence="3 8" id="KW-0597">Phosphoprotein</keyword>
<dbReference type="InterPro" id="IPR011322">
    <property type="entry name" value="N-reg_PII-like_a/b"/>
</dbReference>
<dbReference type="Gene3D" id="3.30.70.120">
    <property type="match status" value="1"/>
</dbReference>
<dbReference type="STRING" id="1121429.SAMN02745133_02081"/>
<dbReference type="PANTHER" id="PTHR30115">
    <property type="entry name" value="NITROGEN REGULATORY PROTEIN P-II"/>
    <property type="match status" value="1"/>
</dbReference>
<dbReference type="PANTHER" id="PTHR30115:SF11">
    <property type="entry name" value="NITROGEN REGULATORY PROTEIN P-II HOMOLOG"/>
    <property type="match status" value="1"/>
</dbReference>